<dbReference type="EMBL" id="KZ819880">
    <property type="protein sequence ID" value="PWN50986.1"/>
    <property type="molecule type" value="Genomic_DNA"/>
</dbReference>
<reference evidence="1 2" key="1">
    <citation type="journal article" date="2018" name="Mol. Biol. Evol.">
        <title>Broad Genomic Sampling Reveals a Smut Pathogenic Ancestry of the Fungal Clade Ustilaginomycotina.</title>
        <authorList>
            <person name="Kijpornyongpan T."/>
            <person name="Mondo S.J."/>
            <person name="Barry K."/>
            <person name="Sandor L."/>
            <person name="Lee J."/>
            <person name="Lipzen A."/>
            <person name="Pangilinan J."/>
            <person name="LaButti K."/>
            <person name="Hainaut M."/>
            <person name="Henrissat B."/>
            <person name="Grigoriev I.V."/>
            <person name="Spatafora J.W."/>
            <person name="Aime M.C."/>
        </authorList>
    </citation>
    <scope>NUCLEOTIDE SEQUENCE [LARGE SCALE GENOMIC DNA]</scope>
    <source>
        <strain evidence="1 2">SA 807</strain>
    </source>
</reference>
<accession>A0ACD0NYX9</accession>
<dbReference type="Proteomes" id="UP000245626">
    <property type="component" value="Unassembled WGS sequence"/>
</dbReference>
<protein>
    <submittedName>
        <fullName evidence="1">Uncharacterized protein</fullName>
    </submittedName>
</protein>
<keyword evidence="2" id="KW-1185">Reference proteome</keyword>
<evidence type="ECO:0000313" key="2">
    <source>
        <dbReference type="Proteomes" id="UP000245626"/>
    </source>
</evidence>
<name>A0ACD0NYX9_9BASI</name>
<sequence>MYHPTSSSHGRFPSSDTYTSTDTNSSSSINLGQLTPTASTSTLKLNGPFPSPSSASIESSNSSGKLQPGSPASRNRSSSSTSLGTTGTSEYPPSTSKPKSCARSAPRKSASTSRSNQLNLPPPLLIPGYHMAPSLPPVKYEHPRQRRERVASSRTTTSSIGSLAIGNGSTFSETKGQSSSSSGGRKSNPSTSRQANRQRSSSRSSHRSQYAYEVHPPSSAADNFDISEILSSRTPVSADISVISEPFSVHEFSEVLTDTNVKPEGVVNEALADTGKTQAAKHEDISPWLFQGEAPKAPKGRPRSRTENERPELNILPMQPSQASSLRPSPSALSLRADTSPSASGLASPLNGSRETPSSYKKSKNPFTFLKKKSSNMMRDSDLHPSSRQTMTQPVRTATWGGDAPTKPNTLGSPLMSHRHAQTPSALQPAFSPTPGQARHTPRSDGIAGAVSLEDELDGEPKSDSRGVFREKRRLRGLHLGKERGKEDADGTDDGNASGRGAADHGEVELSLDMNFDHIDDIVDTSAARQRMVGPMNEPMCDFGGSPFPRNDSTSSSEAAMYKSPSGSNLSSSMGSGQASPVSSLQTFAPVPRSAAGRSFTGGKPMRMVGASPSGMASNIPDGKSAYVGLQGPVNRRISLAEAQQHTLRRASSNLRDRTVPPANLYVPERARSNSASAQDLEATRSQTPQGGAEESIEARKGSIASATSLRSSQSGISPKTSFINLSSSAQEGKMGQTPGWANFTPTSGIPSAILGMRKSSASSGQGVSSSWMAPDSWAVQPDKSKDYLRDGDEEDEDDDEAQSLPRDRRGSSSGMSGTASAMFRSGSSDPHYRTDSIVGSRRGTEESIETNGLGSGRPGTATNERPMSIEVLDTSNILSSPLIQPPLIARPSSRGGPLAAAGGSVAAAAGKLGLHRSSKQRGSNTRPNTAGSIGSARPSTTNLGLISGLEDDSSISAFAAAKDSSSLKRPGTASSQPFGKNYFIRVFKTDDSFATITCPLMATTQEVRTILARKSLTQDSTAYRLFVRDKGSERPLGNTEKPAWLQRRRLEQAGYNELDSLEEIGRDDLSYLLRFVYRPDSVPTFDSDSFSNDEHTFQHLDLQGRNLEMVPIFLYRHADWIVSLDLSGNPMSDIPSDFIQLCTSLRSLRLSNLALKRIPQSVRQSETLTHLDVSNNRLPELAHITLDSVPELMSIKAQNNRLFDLPPYFANLKTLRHLNISNNRYEEFPIVICELTSLVDLDISFNAISVLPDQISQLVNLERLVLVGNSVEILPSSMSELISLQTIDLRRNLVQDVSPLFSLPKLQIVQCEHNSIKAFEATIGAQLRTLEMGKNPLSRAKIGADVSCDLTTLDLSSTNMAKLEEDLFRQLKALVNLVLDRNQFVVLPDTLGELENLEYLSVSNNLLATLPDSVGKLGKLRKLIVHNNNLKSLPPSLWNCQSLESINVSSNLLESFPPLPLETIVEESSEPGALLSANGARKSSAASVIPATALTVPGTPTSRPVPPLALSLKKLRLGDNRLTDDVFSVLSLLRVLEVLNLSFNEIFEIPNYTLSKHGNLRELYLSGNNLSSIPADDLEQLQSLRIMHLNGNKLQTLPAELGRMSKLANLDVGNNVLKYNIANWHYDWNWNSNPELRYLNLSGNKRLEIKSKLADVGGRRTNISDFNRLYSLRLLGLMDVTMTLQSTPDETENRRVRTSLSQINNMAYGIADALGKHDNLSIVDVVIPRFRKEDNECVFGLFDGRGHGPNVGSRIARHLAEWCDYRISWEIQRLGKKPSESDPIPNVLRRAFLRLEKEYADVLINEGNRKLSEAQAVAANDESKAAAPAIAATSNRNYWKAGASAVLAYIVDKTMYIANSGDALAVLSRNGGTAHLVSTKHEPFDRDETQRIRSAEGWVSLRGYVNDSLDVSRSFGYYHLFPIVNAAPAVATINLTDSDEFVVLANKVLWEHVSYQTAVDIARMERNDPMMAAQKLRDFAISYGAEESVMVMVVSVGDLFYNRQQRNAAAMMTLNPALDAMKKGSRRPRDDLPGDRTLARLEREVAPPIGQVALVFTDIKNSTSLWETNGGMQTAMRLHNYLLRRQLRTIGGYEVKTEGDAFMVSFPSVSSALLWCFTVQQQLLNEEWPQEILESEDGKEVYDPSGELIYRGLSVRMGIHWGFPVCEADPITRRMDYFGPMVNRAARISGAADGGQIMASKDVITELKGLLGTFDESNGNGGEPESSPSMNKVADELDEDAFRLLHPNVSRDVVLLRRMGFGISSIGERRLKGLETPESLSLVYPKQLAGRLQETKLSDAPAPQVYEPTIQLLDIEEVKQVGMLCLRLEALSNRTIFPGVFSSSENPTAVGAEAIHQDLSSPPKTPPSDGGGGRGEGPTFSSLLNLGGGSHNHAFHLHPSSSPASLASRRKGVQAEISLHPELLIFAIRDDATDEELASILDQLTTRINNSLSTISLNLLHDSIVSDHPGKPNLSLDDPSLKRFLGLVG</sequence>
<gene>
    <name evidence="1" type="ORF">IE53DRAFT_368439</name>
</gene>
<proteinExistence type="predicted"/>
<organism evidence="1 2">
    <name type="scientific">Violaceomyces palustris</name>
    <dbReference type="NCBI Taxonomy" id="1673888"/>
    <lineage>
        <taxon>Eukaryota</taxon>
        <taxon>Fungi</taxon>
        <taxon>Dikarya</taxon>
        <taxon>Basidiomycota</taxon>
        <taxon>Ustilaginomycotina</taxon>
        <taxon>Ustilaginomycetes</taxon>
        <taxon>Violaceomycetales</taxon>
        <taxon>Violaceomycetaceae</taxon>
        <taxon>Violaceomyces</taxon>
    </lineage>
</organism>
<evidence type="ECO:0000313" key="1">
    <source>
        <dbReference type="EMBL" id="PWN50986.1"/>
    </source>
</evidence>